<organism evidence="2 3">
    <name type="scientific">Pleurodeles waltl</name>
    <name type="common">Iberian ribbed newt</name>
    <dbReference type="NCBI Taxonomy" id="8319"/>
    <lineage>
        <taxon>Eukaryota</taxon>
        <taxon>Metazoa</taxon>
        <taxon>Chordata</taxon>
        <taxon>Craniata</taxon>
        <taxon>Vertebrata</taxon>
        <taxon>Euteleostomi</taxon>
        <taxon>Amphibia</taxon>
        <taxon>Batrachia</taxon>
        <taxon>Caudata</taxon>
        <taxon>Salamandroidea</taxon>
        <taxon>Salamandridae</taxon>
        <taxon>Pleurodelinae</taxon>
        <taxon>Pleurodeles</taxon>
    </lineage>
</organism>
<proteinExistence type="predicted"/>
<feature type="compositionally biased region" description="Polar residues" evidence="1">
    <location>
        <begin position="11"/>
        <end position="21"/>
    </location>
</feature>
<comment type="caution">
    <text evidence="2">The sequence shown here is derived from an EMBL/GenBank/DDBJ whole genome shotgun (WGS) entry which is preliminary data.</text>
</comment>
<dbReference type="Proteomes" id="UP001066276">
    <property type="component" value="Chromosome 4_2"/>
</dbReference>
<protein>
    <submittedName>
        <fullName evidence="2">Uncharacterized protein</fullName>
    </submittedName>
</protein>
<reference evidence="2" key="1">
    <citation type="journal article" date="2022" name="bioRxiv">
        <title>Sequencing and chromosome-scale assembly of the giantPleurodeles waltlgenome.</title>
        <authorList>
            <person name="Brown T."/>
            <person name="Elewa A."/>
            <person name="Iarovenko S."/>
            <person name="Subramanian E."/>
            <person name="Araus A.J."/>
            <person name="Petzold A."/>
            <person name="Susuki M."/>
            <person name="Suzuki K.-i.T."/>
            <person name="Hayashi T."/>
            <person name="Toyoda A."/>
            <person name="Oliveira C."/>
            <person name="Osipova E."/>
            <person name="Leigh N.D."/>
            <person name="Simon A."/>
            <person name="Yun M.H."/>
        </authorList>
    </citation>
    <scope>NUCLEOTIDE SEQUENCE</scope>
    <source>
        <strain evidence="2">20211129_DDA</strain>
        <tissue evidence="2">Liver</tissue>
    </source>
</reference>
<evidence type="ECO:0000256" key="1">
    <source>
        <dbReference type="SAM" id="MobiDB-lite"/>
    </source>
</evidence>
<gene>
    <name evidence="2" type="ORF">NDU88_003192</name>
</gene>
<dbReference type="EMBL" id="JANPWB010000008">
    <property type="protein sequence ID" value="KAJ1162726.1"/>
    <property type="molecule type" value="Genomic_DNA"/>
</dbReference>
<accession>A0AAV7SCR6</accession>
<sequence length="88" mass="9523">MALSDTAGGKNENSNGQLTSTVVTPQKIRQLISEGIAVEQTGFIQREETCDQSEASNGSCQIKAHSCETSSKEAFFSRLETFTISFSK</sequence>
<feature type="region of interest" description="Disordered" evidence="1">
    <location>
        <begin position="1"/>
        <end position="21"/>
    </location>
</feature>
<keyword evidence="3" id="KW-1185">Reference proteome</keyword>
<evidence type="ECO:0000313" key="2">
    <source>
        <dbReference type="EMBL" id="KAJ1162726.1"/>
    </source>
</evidence>
<dbReference type="AlphaFoldDB" id="A0AAV7SCR6"/>
<name>A0AAV7SCR6_PLEWA</name>
<evidence type="ECO:0000313" key="3">
    <source>
        <dbReference type="Proteomes" id="UP001066276"/>
    </source>
</evidence>